<gene>
    <name evidence="4" type="ORF">SVIM_LOCUS365684</name>
</gene>
<evidence type="ECO:0000256" key="2">
    <source>
        <dbReference type="ARBA" id="ARBA00022676"/>
    </source>
</evidence>
<keyword evidence="2" id="KW-0808">Transferase</keyword>
<dbReference type="SUPFAM" id="SSF53756">
    <property type="entry name" value="UDP-Glycosyltransferase/glycogen phosphorylase"/>
    <property type="match status" value="1"/>
</dbReference>
<dbReference type="PANTHER" id="PTHR48047">
    <property type="entry name" value="GLYCOSYLTRANSFERASE"/>
    <property type="match status" value="1"/>
</dbReference>
<dbReference type="GO" id="GO:0035251">
    <property type="term" value="F:UDP-glucosyltransferase activity"/>
    <property type="evidence" value="ECO:0007669"/>
    <property type="project" value="TreeGrafter"/>
</dbReference>
<sequence length="136" mass="15491">MATVAAAILLILTFIQTMSSVKSKVPKKFIIATVPLLQEPVEKELQEIHPGCIVADMLFPWAADFAAKLGIPRIVLFHGIKCVRLYEPHKKVSQHFVLPDFPGEEAEEIRSRAKNLREIAREAVEEEELRRRHEIL</sequence>
<organism evidence="4">
    <name type="scientific">Salix viminalis</name>
    <name type="common">Common osier</name>
    <name type="synonym">Basket willow</name>
    <dbReference type="NCBI Taxonomy" id="40686"/>
    <lineage>
        <taxon>Eukaryota</taxon>
        <taxon>Viridiplantae</taxon>
        <taxon>Streptophyta</taxon>
        <taxon>Embryophyta</taxon>
        <taxon>Tracheophyta</taxon>
        <taxon>Spermatophyta</taxon>
        <taxon>Magnoliopsida</taxon>
        <taxon>eudicotyledons</taxon>
        <taxon>Gunneridae</taxon>
        <taxon>Pentapetalae</taxon>
        <taxon>rosids</taxon>
        <taxon>fabids</taxon>
        <taxon>Malpighiales</taxon>
        <taxon>Salicaceae</taxon>
        <taxon>Saliceae</taxon>
        <taxon>Salix</taxon>
    </lineage>
</organism>
<name>A0A6N2MG81_SALVM</name>
<evidence type="ECO:0000256" key="1">
    <source>
        <dbReference type="ARBA" id="ARBA00009995"/>
    </source>
</evidence>
<evidence type="ECO:0000313" key="4">
    <source>
        <dbReference type="EMBL" id="VFU52907.1"/>
    </source>
</evidence>
<dbReference type="AlphaFoldDB" id="A0A6N2MG81"/>
<protein>
    <submittedName>
        <fullName evidence="4">Uncharacterized protein</fullName>
    </submittedName>
</protein>
<feature type="chain" id="PRO_5026820122" evidence="3">
    <location>
        <begin position="21"/>
        <end position="136"/>
    </location>
</feature>
<comment type="similarity">
    <text evidence="1">Belongs to the UDP-glycosyltransferase family.</text>
</comment>
<accession>A0A6N2MG81</accession>
<keyword evidence="3" id="KW-0732">Signal</keyword>
<keyword evidence="2" id="KW-0328">Glycosyltransferase</keyword>
<dbReference type="PANTHER" id="PTHR48047:SF45">
    <property type="entry name" value="SCOPOLETIN GLUCOSYLTRANSFERASE-LIKE"/>
    <property type="match status" value="1"/>
</dbReference>
<evidence type="ECO:0000256" key="3">
    <source>
        <dbReference type="SAM" id="SignalP"/>
    </source>
</evidence>
<dbReference type="EMBL" id="CAADRP010001807">
    <property type="protein sequence ID" value="VFU52907.1"/>
    <property type="molecule type" value="Genomic_DNA"/>
</dbReference>
<reference evidence="4" key="1">
    <citation type="submission" date="2019-03" db="EMBL/GenBank/DDBJ databases">
        <authorList>
            <person name="Mank J."/>
            <person name="Almeida P."/>
        </authorList>
    </citation>
    <scope>NUCLEOTIDE SEQUENCE</scope>
    <source>
        <strain evidence="4">78183</strain>
    </source>
</reference>
<proteinExistence type="inferred from homology"/>
<feature type="signal peptide" evidence="3">
    <location>
        <begin position="1"/>
        <end position="20"/>
    </location>
</feature>
<dbReference type="Gene3D" id="3.40.50.2000">
    <property type="entry name" value="Glycogen Phosphorylase B"/>
    <property type="match status" value="1"/>
</dbReference>